<dbReference type="Proteomes" id="UP000054248">
    <property type="component" value="Unassembled WGS sequence"/>
</dbReference>
<accession>A0A0C3QJL2</accession>
<dbReference type="AlphaFoldDB" id="A0A0C3QJL2"/>
<sequence>MGKMKEGEGYNTRLGQAIRGGVRSQTSRKSSMRKIEKCSKQLNTAGGDEEKG</sequence>
<proteinExistence type="predicted"/>
<protein>
    <submittedName>
        <fullName evidence="2">Uncharacterized protein</fullName>
    </submittedName>
</protein>
<dbReference type="HOGENOM" id="CLU_3088997_0_0_1"/>
<reference evidence="2 3" key="1">
    <citation type="submission" date="2014-04" db="EMBL/GenBank/DDBJ databases">
        <authorList>
            <consortium name="DOE Joint Genome Institute"/>
            <person name="Kuo A."/>
            <person name="Girlanda M."/>
            <person name="Perotto S."/>
            <person name="Kohler A."/>
            <person name="Nagy L.G."/>
            <person name="Floudas D."/>
            <person name="Copeland A."/>
            <person name="Barry K.W."/>
            <person name="Cichocki N."/>
            <person name="Veneault-Fourrey C."/>
            <person name="LaButti K."/>
            <person name="Lindquist E.A."/>
            <person name="Lipzen A."/>
            <person name="Lundell T."/>
            <person name="Morin E."/>
            <person name="Murat C."/>
            <person name="Sun H."/>
            <person name="Tunlid A."/>
            <person name="Henrissat B."/>
            <person name="Grigoriev I.V."/>
            <person name="Hibbett D.S."/>
            <person name="Martin F."/>
            <person name="Nordberg H.P."/>
            <person name="Cantor M.N."/>
            <person name="Hua S.X."/>
        </authorList>
    </citation>
    <scope>NUCLEOTIDE SEQUENCE [LARGE SCALE GENOMIC DNA]</scope>
    <source>
        <strain evidence="2 3">MUT 4182</strain>
    </source>
</reference>
<evidence type="ECO:0000256" key="1">
    <source>
        <dbReference type="SAM" id="MobiDB-lite"/>
    </source>
</evidence>
<evidence type="ECO:0000313" key="3">
    <source>
        <dbReference type="Proteomes" id="UP000054248"/>
    </source>
</evidence>
<gene>
    <name evidence="2" type="ORF">M407DRAFT_241407</name>
</gene>
<organism evidence="2 3">
    <name type="scientific">Tulasnella calospora MUT 4182</name>
    <dbReference type="NCBI Taxonomy" id="1051891"/>
    <lineage>
        <taxon>Eukaryota</taxon>
        <taxon>Fungi</taxon>
        <taxon>Dikarya</taxon>
        <taxon>Basidiomycota</taxon>
        <taxon>Agaricomycotina</taxon>
        <taxon>Agaricomycetes</taxon>
        <taxon>Cantharellales</taxon>
        <taxon>Tulasnellaceae</taxon>
        <taxon>Tulasnella</taxon>
    </lineage>
</organism>
<name>A0A0C3QJL2_9AGAM</name>
<keyword evidence="3" id="KW-1185">Reference proteome</keyword>
<reference evidence="3" key="2">
    <citation type="submission" date="2015-01" db="EMBL/GenBank/DDBJ databases">
        <title>Evolutionary Origins and Diversification of the Mycorrhizal Mutualists.</title>
        <authorList>
            <consortium name="DOE Joint Genome Institute"/>
            <consortium name="Mycorrhizal Genomics Consortium"/>
            <person name="Kohler A."/>
            <person name="Kuo A."/>
            <person name="Nagy L.G."/>
            <person name="Floudas D."/>
            <person name="Copeland A."/>
            <person name="Barry K.W."/>
            <person name="Cichocki N."/>
            <person name="Veneault-Fourrey C."/>
            <person name="LaButti K."/>
            <person name="Lindquist E.A."/>
            <person name="Lipzen A."/>
            <person name="Lundell T."/>
            <person name="Morin E."/>
            <person name="Murat C."/>
            <person name="Riley R."/>
            <person name="Ohm R."/>
            <person name="Sun H."/>
            <person name="Tunlid A."/>
            <person name="Henrissat B."/>
            <person name="Grigoriev I.V."/>
            <person name="Hibbett D.S."/>
            <person name="Martin F."/>
        </authorList>
    </citation>
    <scope>NUCLEOTIDE SEQUENCE [LARGE SCALE GENOMIC DNA]</scope>
    <source>
        <strain evidence="3">MUT 4182</strain>
    </source>
</reference>
<evidence type="ECO:0000313" key="2">
    <source>
        <dbReference type="EMBL" id="KIO32520.1"/>
    </source>
</evidence>
<dbReference type="EMBL" id="KN822954">
    <property type="protein sequence ID" value="KIO32520.1"/>
    <property type="molecule type" value="Genomic_DNA"/>
</dbReference>
<feature type="region of interest" description="Disordered" evidence="1">
    <location>
        <begin position="1"/>
        <end position="52"/>
    </location>
</feature>